<keyword evidence="1" id="KW-0732">Signal</keyword>
<gene>
    <name evidence="2" type="ORF">GT347_22600</name>
</gene>
<dbReference type="AlphaFoldDB" id="A0A857JCN4"/>
<dbReference type="Proteomes" id="UP000464787">
    <property type="component" value="Chromosome"/>
</dbReference>
<protein>
    <recommendedName>
        <fullName evidence="4">Lipoprotein</fullName>
    </recommendedName>
</protein>
<dbReference type="EMBL" id="CP047650">
    <property type="protein sequence ID" value="QHJ00519.1"/>
    <property type="molecule type" value="Genomic_DNA"/>
</dbReference>
<proteinExistence type="predicted"/>
<feature type="signal peptide" evidence="1">
    <location>
        <begin position="1"/>
        <end position="27"/>
    </location>
</feature>
<sequence length="214" mass="23260">MNDFPMKTTLSAAALAAALALSACSHTSEPNAEVLGAATQKYLADRGDLCLGKSRWPIDVTQHDIDVGSRDARQMPALERLGLVASGVAEVDVDDEGTLHHMKVRRFDLTDAGRKFYIVHGTMNQGGKPVPAHDFCAAHLTLDKVVGWKLNGQGAQRQAVVSYTYQVEAAPWTQDSEIQQVFPVVAGVVHGAGKAQLQETFQWRDPQWVAVDQL</sequence>
<evidence type="ECO:0000256" key="1">
    <source>
        <dbReference type="SAM" id="SignalP"/>
    </source>
</evidence>
<evidence type="ECO:0008006" key="4">
    <source>
        <dbReference type="Google" id="ProtNLM"/>
    </source>
</evidence>
<keyword evidence="3" id="KW-1185">Reference proteome</keyword>
<dbReference type="KEGG" id="xyk:GT347_22600"/>
<dbReference type="PROSITE" id="PS51257">
    <property type="entry name" value="PROKAR_LIPOPROTEIN"/>
    <property type="match status" value="1"/>
</dbReference>
<evidence type="ECO:0000313" key="3">
    <source>
        <dbReference type="Proteomes" id="UP000464787"/>
    </source>
</evidence>
<organism evidence="2 3">
    <name type="scientific">Xylophilus rhododendri</name>
    <dbReference type="NCBI Taxonomy" id="2697032"/>
    <lineage>
        <taxon>Bacteria</taxon>
        <taxon>Pseudomonadati</taxon>
        <taxon>Pseudomonadota</taxon>
        <taxon>Betaproteobacteria</taxon>
        <taxon>Burkholderiales</taxon>
        <taxon>Xylophilus</taxon>
    </lineage>
</organism>
<evidence type="ECO:0000313" key="2">
    <source>
        <dbReference type="EMBL" id="QHJ00519.1"/>
    </source>
</evidence>
<accession>A0A857JCN4</accession>
<name>A0A857JCN4_9BURK</name>
<feature type="chain" id="PRO_5032937243" description="Lipoprotein" evidence="1">
    <location>
        <begin position="28"/>
        <end position="214"/>
    </location>
</feature>
<reference evidence="2 3" key="1">
    <citation type="submission" date="2020-01" db="EMBL/GenBank/DDBJ databases">
        <title>Genome sequencing of strain KACC 21265.</title>
        <authorList>
            <person name="Heo J."/>
            <person name="Kim S.-J."/>
            <person name="Kim J.-S."/>
            <person name="Hong S.-B."/>
            <person name="Kwon S.-W."/>
        </authorList>
    </citation>
    <scope>NUCLEOTIDE SEQUENCE [LARGE SCALE GENOMIC DNA]</scope>
    <source>
        <strain evidence="2 3">KACC 21265</strain>
    </source>
</reference>